<accession>A0A2A4HV68</accession>
<proteinExistence type="predicted"/>
<reference evidence="1 2" key="1">
    <citation type="submission" date="2017-09" db="EMBL/GenBank/DDBJ databases">
        <title>Sphingomonas ginsenosidimutans KACC 14949, whole genome shotgun sequence.</title>
        <authorList>
            <person name="Feng G."/>
            <person name="Zhu H."/>
        </authorList>
    </citation>
    <scope>NUCLEOTIDE SEQUENCE [LARGE SCALE GENOMIC DNA]</scope>
    <source>
        <strain evidence="1 2">KACC 14949</strain>
    </source>
</reference>
<dbReference type="AlphaFoldDB" id="A0A2A4HV68"/>
<evidence type="ECO:0000313" key="1">
    <source>
        <dbReference type="EMBL" id="PCG08416.1"/>
    </source>
</evidence>
<dbReference type="Proteomes" id="UP000218784">
    <property type="component" value="Unassembled WGS sequence"/>
</dbReference>
<comment type="caution">
    <text evidence="1">The sequence shown here is derived from an EMBL/GenBank/DDBJ whole genome shotgun (WGS) entry which is preliminary data.</text>
</comment>
<organism evidence="1 2">
    <name type="scientific">Sphingomonas ginsenosidimutans</name>
    <dbReference type="NCBI Taxonomy" id="862134"/>
    <lineage>
        <taxon>Bacteria</taxon>
        <taxon>Pseudomonadati</taxon>
        <taxon>Pseudomonadota</taxon>
        <taxon>Alphaproteobacteria</taxon>
        <taxon>Sphingomonadales</taxon>
        <taxon>Sphingomonadaceae</taxon>
        <taxon>Sphingomonas</taxon>
    </lineage>
</organism>
<evidence type="ECO:0000313" key="2">
    <source>
        <dbReference type="Proteomes" id="UP000218784"/>
    </source>
</evidence>
<sequence>MIAKIVDWREHQKMPRAADNRVTVLRAILKYGAQRGDLKIDAAEKITKIYINRQKGEDHLDQGGSGDL</sequence>
<gene>
    <name evidence="1" type="ORF">COA17_13740</name>
</gene>
<dbReference type="RefSeq" id="WP_096613180.1">
    <property type="nucleotide sequence ID" value="NZ_NWVD01000006.1"/>
</dbReference>
<dbReference type="EMBL" id="NWVD01000006">
    <property type="protein sequence ID" value="PCG08416.1"/>
    <property type="molecule type" value="Genomic_DNA"/>
</dbReference>
<keyword evidence="2" id="KW-1185">Reference proteome</keyword>
<name>A0A2A4HV68_9SPHN</name>
<protein>
    <submittedName>
        <fullName evidence="1">Uncharacterized protein</fullName>
    </submittedName>
</protein>